<dbReference type="Gene3D" id="3.90.1570.50">
    <property type="match status" value="1"/>
</dbReference>
<dbReference type="KEGG" id="mig:Metig_0752"/>
<evidence type="ECO:0000256" key="7">
    <source>
        <dbReference type="ARBA" id="ARBA00022759"/>
    </source>
</evidence>
<dbReference type="CDD" id="cd18030">
    <property type="entry name" value="DEXHc_RE_I_HsdR"/>
    <property type="match status" value="1"/>
</dbReference>
<keyword evidence="8" id="KW-0378">Hydrolase</keyword>
<dbReference type="InterPro" id="IPR051268">
    <property type="entry name" value="Type-I_R_enzyme_R_subunit"/>
</dbReference>
<reference evidence="12 13" key="1">
    <citation type="submission" date="2011-05" db="EMBL/GenBank/DDBJ databases">
        <title>Complete sequence of Methanotorris igneus Kol 5.</title>
        <authorList>
            <consortium name="US DOE Joint Genome Institute"/>
            <person name="Lucas S."/>
            <person name="Han J."/>
            <person name="Lapidus A."/>
            <person name="Cheng J.-F."/>
            <person name="Goodwin L."/>
            <person name="Pitluck S."/>
            <person name="Peters L."/>
            <person name="Mikhailova N."/>
            <person name="Chertkov O."/>
            <person name="Han C."/>
            <person name="Tapia R."/>
            <person name="Land M."/>
            <person name="Hauser L."/>
            <person name="Kyrpides N."/>
            <person name="Ivanova N."/>
            <person name="Pagani I."/>
            <person name="Sieprawska-Lupa M."/>
            <person name="Whitman W."/>
            <person name="Woyke T."/>
        </authorList>
    </citation>
    <scope>NUCLEOTIDE SEQUENCE [LARGE SCALE GENOMIC DNA]</scope>
    <source>
        <strain evidence="13">DSM 5666 / JCM 11834 / Kol 5</strain>
    </source>
</reference>
<keyword evidence="10" id="KW-0238">DNA-binding</keyword>
<dbReference type="HOGENOM" id="CLU_005762_0_0_2"/>
<dbReference type="InterPro" id="IPR055180">
    <property type="entry name" value="HsdR_RecA-like_helicase_dom_2"/>
</dbReference>
<dbReference type="InterPro" id="IPR014001">
    <property type="entry name" value="Helicase_ATP-bd"/>
</dbReference>
<keyword evidence="9" id="KW-0067">ATP-binding</keyword>
<dbReference type="RefSeq" id="WP_013798902.1">
    <property type="nucleotide sequence ID" value="NC_015562.1"/>
</dbReference>
<dbReference type="Pfam" id="PF18766">
    <property type="entry name" value="SWI2_SNF2"/>
    <property type="match status" value="1"/>
</dbReference>
<comment type="similarity">
    <text evidence="2">Belongs to the HsdR family.</text>
</comment>
<evidence type="ECO:0000256" key="1">
    <source>
        <dbReference type="ARBA" id="ARBA00000851"/>
    </source>
</evidence>
<dbReference type="GO" id="GO:0005524">
    <property type="term" value="F:ATP binding"/>
    <property type="evidence" value="ECO:0007669"/>
    <property type="project" value="UniProtKB-KW"/>
</dbReference>
<dbReference type="SUPFAM" id="SSF52540">
    <property type="entry name" value="P-loop containing nucleoside triphosphate hydrolases"/>
    <property type="match status" value="2"/>
</dbReference>
<dbReference type="GeneID" id="10643591"/>
<dbReference type="STRING" id="880724.Metig_0752"/>
<keyword evidence="13" id="KW-1185">Reference proteome</keyword>
<dbReference type="PANTHER" id="PTHR30195:SF15">
    <property type="entry name" value="TYPE I RESTRICTION ENZYME HINDI ENDONUCLEASE SUBUNIT"/>
    <property type="match status" value="1"/>
</dbReference>
<name>F6BCT8_METIK</name>
<dbReference type="CDD" id="cd22332">
    <property type="entry name" value="HsdR_N"/>
    <property type="match status" value="1"/>
</dbReference>
<dbReference type="Pfam" id="PF22679">
    <property type="entry name" value="T1R_D3-like"/>
    <property type="match status" value="1"/>
</dbReference>
<dbReference type="InterPro" id="IPR027417">
    <property type="entry name" value="P-loop_NTPase"/>
</dbReference>
<keyword evidence="6" id="KW-0680">Restriction system</keyword>
<evidence type="ECO:0000256" key="2">
    <source>
        <dbReference type="ARBA" id="ARBA00008598"/>
    </source>
</evidence>
<dbReference type="Pfam" id="PF04313">
    <property type="entry name" value="HSDR_N"/>
    <property type="match status" value="1"/>
</dbReference>
<dbReference type="EMBL" id="CP002737">
    <property type="protein sequence ID" value="AEF96299.1"/>
    <property type="molecule type" value="Genomic_DNA"/>
</dbReference>
<comment type="catalytic activity">
    <reaction evidence="1">
        <text>Endonucleolytic cleavage of DNA to give random double-stranded fragments with terminal 5'-phosphates, ATP is simultaneously hydrolyzed.</text>
        <dbReference type="EC" id="3.1.21.3"/>
    </reaction>
</comment>
<dbReference type="InterPro" id="IPR007409">
    <property type="entry name" value="Restrct_endonuc_type1_HsdR_N"/>
</dbReference>
<organism evidence="13">
    <name type="scientific">Methanotorris igneus (strain DSM 5666 / JCM 11834 / Kol 5)</name>
    <dbReference type="NCBI Taxonomy" id="880724"/>
    <lineage>
        <taxon>Archaea</taxon>
        <taxon>Methanobacteriati</taxon>
        <taxon>Methanobacteriota</taxon>
        <taxon>Methanomada group</taxon>
        <taxon>Methanococci</taxon>
        <taxon>Methanococcales</taxon>
        <taxon>Methanocaldococcaceae</taxon>
        <taxon>Methanotorris</taxon>
    </lineage>
</organism>
<evidence type="ECO:0000313" key="12">
    <source>
        <dbReference type="EMBL" id="AEF96299.1"/>
    </source>
</evidence>
<protein>
    <recommendedName>
        <fullName evidence="3">type I site-specific deoxyribonuclease</fullName>
        <ecNumber evidence="3">3.1.21.3</ecNumber>
    </recommendedName>
</protein>
<keyword evidence="4" id="KW-0540">Nuclease</keyword>
<evidence type="ECO:0000313" key="13">
    <source>
        <dbReference type="Proteomes" id="UP000009227"/>
    </source>
</evidence>
<dbReference type="GO" id="GO:0009307">
    <property type="term" value="P:DNA restriction-modification system"/>
    <property type="evidence" value="ECO:0007669"/>
    <property type="project" value="UniProtKB-KW"/>
</dbReference>
<evidence type="ECO:0000256" key="8">
    <source>
        <dbReference type="ARBA" id="ARBA00022801"/>
    </source>
</evidence>
<sequence>MPIPENYVHKDIEENLNKLGWGELKGYGGEAFSNYIIKPILEEQLKIINDHIEEYKDEFIEKAINKLMNEPKPEEILDYIKNGVLITLDKGRKGQISNRVKLIDYKNIEKNLFNYAHELKFKGNDNIIPDFTLFINGIPIVIIEAKREFSEKETYEEAINQINRYERDAPKLFNYVQFAIAYGDEKLYVPTYPNEEKEDRFKKPYKWKNEKKEEDIWDLLKRERVLDIIKNFIFFSKDRAGRKTKIIPRYMQYWAVKKAYERITNYLNNKDYKNRGLVWHWQGSGKTFEILYLAELFYNEFKNKDPIVFIMVDRRELENQFNDDIIALQNATFKDNFKKINSVEELKEVLERIKKSEENPNISEKGVYLVMMHKFDKNKLKDFIESFGSIDKKEILILRDEAHRTESGKFATLRNKILKNAIAIGFTGTPVHKKDMSTFKEYAYPKEGEFYLDRFFIEESIKEGFTLPLIWRVVRPRDIKDISEVEIKNIIEKLFVDEEDADNIVVSKKEIAEKIKLSDLLKSESSIKEASKYIAEHILEDTENFKFKAMVVAQDRKSCILFKKYLDKYLKEKIKEYNEDWTQVVITYLHNDEVEIENYKKMVEEKYGKNIEELNKEWADKFKTSDEPKILIVNRKLLTGFDAPILKTIYIHQFLKDYLLLQASARANRPAKNKKYGLIVDLTGILIENYKKAIEDYNLYRDEAINKDILNNLFVETSKIWETFLKKLDEFKELFKLIVGIEFDDFTANLKKQKEAEKEFKKIISKIILSDKFDYFYAKLRELIQLFEAVGAYGEKLNYYETYEWLKIISAGINKQMRPKSYKIPYNQIKKEVIKYLEFDNYTDIASILINPQLLENLKNKDEINIIVADMIYYALDTLQNKREPIYRMIYNRINELKNAYISKTKKSEHVINELINCLNTLKTYEEEEKTLSKSEKAIKNILFYLKNVENYNIKKLPLTEKTLKNLEDKKLIKPSDFDKIKRFLFVDLKNAIKETEKRRKVSSKIVEEIIKPIFT</sequence>
<evidence type="ECO:0000256" key="3">
    <source>
        <dbReference type="ARBA" id="ARBA00012654"/>
    </source>
</evidence>
<dbReference type="Proteomes" id="UP000009227">
    <property type="component" value="Chromosome"/>
</dbReference>
<keyword evidence="7" id="KW-0255">Endonuclease</keyword>
<dbReference type="GO" id="GO:0003677">
    <property type="term" value="F:DNA binding"/>
    <property type="evidence" value="ECO:0007669"/>
    <property type="project" value="UniProtKB-KW"/>
</dbReference>
<dbReference type="InterPro" id="IPR004473">
    <property type="entry name" value="Restrct_endonuc_typeI_HsdR"/>
</dbReference>
<evidence type="ECO:0000259" key="11">
    <source>
        <dbReference type="SMART" id="SM00487"/>
    </source>
</evidence>
<gene>
    <name evidence="12" type="ordered locus">Metig_0752</name>
</gene>
<proteinExistence type="inferred from homology"/>
<keyword evidence="5" id="KW-0547">Nucleotide-binding</keyword>
<feature type="domain" description="Helicase ATP-binding" evidence="11">
    <location>
        <begin position="244"/>
        <end position="460"/>
    </location>
</feature>
<evidence type="ECO:0000256" key="9">
    <source>
        <dbReference type="ARBA" id="ARBA00022840"/>
    </source>
</evidence>
<dbReference type="PANTHER" id="PTHR30195">
    <property type="entry name" value="TYPE I SITE-SPECIFIC DEOXYRIBONUCLEASE PROTEIN SUBUNIT M AND R"/>
    <property type="match status" value="1"/>
</dbReference>
<dbReference type="NCBIfam" id="TIGR00348">
    <property type="entry name" value="hsdR"/>
    <property type="match status" value="1"/>
</dbReference>
<dbReference type="SMART" id="SM00487">
    <property type="entry name" value="DEXDc"/>
    <property type="match status" value="1"/>
</dbReference>
<dbReference type="AlphaFoldDB" id="F6BCT8"/>
<evidence type="ECO:0000256" key="6">
    <source>
        <dbReference type="ARBA" id="ARBA00022747"/>
    </source>
</evidence>
<evidence type="ECO:0000256" key="10">
    <source>
        <dbReference type="ARBA" id="ARBA00023125"/>
    </source>
</evidence>
<evidence type="ECO:0000256" key="4">
    <source>
        <dbReference type="ARBA" id="ARBA00022722"/>
    </source>
</evidence>
<evidence type="ECO:0000256" key="5">
    <source>
        <dbReference type="ARBA" id="ARBA00022741"/>
    </source>
</evidence>
<accession>F6BCT8</accession>
<dbReference type="REBASE" id="36256">
    <property type="entry name" value="Mig5ORF746P"/>
</dbReference>
<dbReference type="InterPro" id="IPR040980">
    <property type="entry name" value="SWI2_SNF2"/>
</dbReference>
<dbReference type="Gene3D" id="3.40.50.300">
    <property type="entry name" value="P-loop containing nucleotide triphosphate hydrolases"/>
    <property type="match status" value="2"/>
</dbReference>
<dbReference type="GO" id="GO:0120545">
    <property type="term" value="F:nucleic acid conformation isomerase activity"/>
    <property type="evidence" value="ECO:0007669"/>
    <property type="project" value="UniProtKB-ARBA"/>
</dbReference>
<dbReference type="EC" id="3.1.21.3" evidence="3"/>
<dbReference type="GO" id="GO:0009035">
    <property type="term" value="F:type I site-specific deoxyribonuclease activity"/>
    <property type="evidence" value="ECO:0007669"/>
    <property type="project" value="UniProtKB-EC"/>
</dbReference>